<dbReference type="OrthoDB" id="9802655at2"/>
<accession>A0A3D8IG55</accession>
<evidence type="ECO:0000256" key="1">
    <source>
        <dbReference type="ARBA" id="ARBA00008168"/>
    </source>
</evidence>
<dbReference type="InterPro" id="IPR005527">
    <property type="entry name" value="MinE"/>
</dbReference>
<reference evidence="4 5" key="1">
    <citation type="submission" date="2018-04" db="EMBL/GenBank/DDBJ databases">
        <title>Novel Campyloabacter and Helicobacter Species and Strains.</title>
        <authorList>
            <person name="Mannion A.J."/>
            <person name="Shen Z."/>
            <person name="Fox J.G."/>
        </authorList>
    </citation>
    <scope>NUCLEOTIDE SEQUENCE [LARGE SCALE GENOMIC DNA]</scope>
    <source>
        <strain evidence="4 5">MIT 17-337</strain>
    </source>
</reference>
<dbReference type="Gene3D" id="3.30.1070.10">
    <property type="entry name" value="Cell division topological specificity factor MinE"/>
    <property type="match status" value="1"/>
</dbReference>
<evidence type="ECO:0000313" key="4">
    <source>
        <dbReference type="EMBL" id="RDU64227.1"/>
    </source>
</evidence>
<dbReference type="InterPro" id="IPR036707">
    <property type="entry name" value="MinE_sf"/>
</dbReference>
<dbReference type="EMBL" id="NXLQ01000019">
    <property type="protein sequence ID" value="RDU64227.1"/>
    <property type="molecule type" value="Genomic_DNA"/>
</dbReference>
<dbReference type="Pfam" id="PF03776">
    <property type="entry name" value="MinE"/>
    <property type="match status" value="1"/>
</dbReference>
<comment type="similarity">
    <text evidence="1">Belongs to the MinE family.</text>
</comment>
<dbReference type="RefSeq" id="WP_115543452.1">
    <property type="nucleotide sequence ID" value="NZ_NXLQ01000019.1"/>
</dbReference>
<comment type="function">
    <text evidence="3">Prevents the cell division inhibition by proteins MinC and MinD at internal division sites while permitting inhibition at polar sites. This ensures cell division at the proper site by restricting the formation of a division septum at the midpoint of the long axis of the cell.</text>
</comment>
<evidence type="ECO:0000313" key="5">
    <source>
        <dbReference type="Proteomes" id="UP000256379"/>
    </source>
</evidence>
<protein>
    <recommendedName>
        <fullName evidence="2">Cell division topological specificity factor</fullName>
    </recommendedName>
</protein>
<evidence type="ECO:0000256" key="3">
    <source>
        <dbReference type="ARBA" id="ARBA00025265"/>
    </source>
</evidence>
<dbReference type="GO" id="GO:0051301">
    <property type="term" value="P:cell division"/>
    <property type="evidence" value="ECO:0007669"/>
    <property type="project" value="InterPro"/>
</dbReference>
<evidence type="ECO:0000256" key="2">
    <source>
        <dbReference type="ARBA" id="ARBA00020112"/>
    </source>
</evidence>
<gene>
    <name evidence="4" type="ORF">CQA53_07835</name>
</gene>
<sequence>MMFFWSTNNKNGSANIAKKRLQIMLNEERGMGITYLEDLKQEIAILVHKYAHTSCDISTQTNRNNNSVDIKVSINMNTH</sequence>
<name>A0A3D8IG55_9HELI</name>
<proteinExistence type="inferred from homology"/>
<dbReference type="AlphaFoldDB" id="A0A3D8IG55"/>
<organism evidence="4 5">
    <name type="scientific">Helicobacter didelphidarum</name>
    <dbReference type="NCBI Taxonomy" id="2040648"/>
    <lineage>
        <taxon>Bacteria</taxon>
        <taxon>Pseudomonadati</taxon>
        <taxon>Campylobacterota</taxon>
        <taxon>Epsilonproteobacteria</taxon>
        <taxon>Campylobacterales</taxon>
        <taxon>Helicobacteraceae</taxon>
        <taxon>Helicobacter</taxon>
    </lineage>
</organism>
<keyword evidence="5" id="KW-1185">Reference proteome</keyword>
<dbReference type="GO" id="GO:0032955">
    <property type="term" value="P:regulation of division septum assembly"/>
    <property type="evidence" value="ECO:0007669"/>
    <property type="project" value="InterPro"/>
</dbReference>
<comment type="caution">
    <text evidence="4">The sequence shown here is derived from an EMBL/GenBank/DDBJ whole genome shotgun (WGS) entry which is preliminary data.</text>
</comment>
<dbReference type="Proteomes" id="UP000256379">
    <property type="component" value="Unassembled WGS sequence"/>
</dbReference>